<reference evidence="18" key="1">
    <citation type="journal article" date="2022" name="bioRxiv">
        <title>Genomics of Preaxostyla Flagellates Illuminates Evolutionary Transitions and the Path Towards Mitochondrial Loss.</title>
        <authorList>
            <person name="Novak L.V.F."/>
            <person name="Treitli S.C."/>
            <person name="Pyrih J."/>
            <person name="Halakuc P."/>
            <person name="Pipaliya S.V."/>
            <person name="Vacek V."/>
            <person name="Brzon O."/>
            <person name="Soukal P."/>
            <person name="Eme L."/>
            <person name="Dacks J.B."/>
            <person name="Karnkowska A."/>
            <person name="Elias M."/>
            <person name="Hampl V."/>
        </authorList>
    </citation>
    <scope>NUCLEOTIDE SEQUENCE</scope>
    <source>
        <strain evidence="18">RCP-MX</strain>
    </source>
</reference>
<evidence type="ECO:0000256" key="5">
    <source>
        <dbReference type="ARBA" id="ARBA00022723"/>
    </source>
</evidence>
<evidence type="ECO:0000256" key="4">
    <source>
        <dbReference type="ARBA" id="ARBA00022692"/>
    </source>
</evidence>
<proteinExistence type="inferred from homology"/>
<evidence type="ECO:0000259" key="17">
    <source>
        <dbReference type="Pfam" id="PF01490"/>
    </source>
</evidence>
<keyword evidence="9" id="KW-0915">Sodium</keyword>
<dbReference type="InterPro" id="IPR013057">
    <property type="entry name" value="AA_transpt_TM"/>
</dbReference>
<feature type="transmembrane region" description="Helical" evidence="16">
    <location>
        <begin position="113"/>
        <end position="133"/>
    </location>
</feature>
<evidence type="ECO:0000256" key="6">
    <source>
        <dbReference type="ARBA" id="ARBA00022753"/>
    </source>
</evidence>
<dbReference type="Proteomes" id="UP001141327">
    <property type="component" value="Unassembled WGS sequence"/>
</dbReference>
<protein>
    <submittedName>
        <fullName evidence="18">Transmembrane amino acid transporter</fullName>
    </submittedName>
</protein>
<dbReference type="Pfam" id="PF01490">
    <property type="entry name" value="Aa_trans"/>
    <property type="match status" value="1"/>
</dbReference>
<keyword evidence="8 16" id="KW-1133">Transmembrane helix</keyword>
<comment type="similarity">
    <text evidence="14">Belongs to the amino acid/polyamine transporter 2 family. SLC38A9 subfamily.</text>
</comment>
<feature type="transmembrane region" description="Helical" evidence="16">
    <location>
        <begin position="446"/>
        <end position="470"/>
    </location>
</feature>
<evidence type="ECO:0000256" key="10">
    <source>
        <dbReference type="ARBA" id="ARBA00023136"/>
    </source>
</evidence>
<accession>A0ABQ8UIP5</accession>
<keyword evidence="12" id="KW-0325">Glycoprotein</keyword>
<feature type="transmembrane region" description="Helical" evidence="16">
    <location>
        <begin position="186"/>
        <end position="203"/>
    </location>
</feature>
<evidence type="ECO:0000256" key="16">
    <source>
        <dbReference type="SAM" id="Phobius"/>
    </source>
</evidence>
<feature type="transmembrane region" description="Helical" evidence="16">
    <location>
        <begin position="215"/>
        <end position="238"/>
    </location>
</feature>
<feature type="region of interest" description="Disordered" evidence="15">
    <location>
        <begin position="320"/>
        <end position="411"/>
    </location>
</feature>
<evidence type="ECO:0000256" key="11">
    <source>
        <dbReference type="ARBA" id="ARBA00023157"/>
    </source>
</evidence>
<evidence type="ECO:0000256" key="1">
    <source>
        <dbReference type="ARBA" id="ARBA00004107"/>
    </source>
</evidence>
<keyword evidence="4 16" id="KW-0812">Transmembrane</keyword>
<comment type="subcellular location">
    <subcellularLocation>
        <location evidence="1">Late endosome membrane</location>
        <topology evidence="1">Multi-pass membrane protein</topology>
    </subcellularLocation>
    <subcellularLocation>
        <location evidence="2">Lysosome membrane</location>
        <topology evidence="2">Multi-pass membrane protein</topology>
    </subcellularLocation>
</comment>
<dbReference type="PANTHER" id="PTHR22950:SF244">
    <property type="entry name" value="NEUTRAL AMINO ACID TRANSPORTER 9"/>
    <property type="match status" value="1"/>
</dbReference>
<sequence>MLGATLLSVPWAFGQSGLAAGIVSVFLLGGLTCYTAWLIIRNGKGYLDFAEKCEETLGRWSYYAAQIVSVVVLFGALISYHCIISANLFSIVEAIREFSGDIDPATGHAPPCWFSAQIAPLFVFGFLFPLTLVRDLKLLVRLSSFGIVPVVFITFVIIFTGCTTTVPGGINWKTVTWVNMELPETLGILSLAFFVHNLTLAFFRNARDPSTNGRNLLIAFLINAVIYCSVGAIGYIGYHDFTPQGAAAPAILDNYLKMLPETNILALAARVALLLQMSICFPLLFKMMRQYFLTLVLPVKWMKNGALIRATTALAKARKAQQEQSKVSPGNPADLESGIDSAQGALDQPARPASESGSINASAPAADEGTESDTAPLIDASDSTPAPPAPIDSSSPPPKCGGADASEDQPAPEPEFYLLSQVLPATVLFFGATLMFAMFYPNIGLVLRFSGAFCGLVYIYGLPVLVEMLVRRRRHVEFRAAVLAGAQPVRPEAATLDEASPLVPAGPLGPVERTALSREQTRYWVHFCLHGLILLFGLSLLFLQFFF</sequence>
<dbReference type="PANTHER" id="PTHR22950">
    <property type="entry name" value="AMINO ACID TRANSPORTER"/>
    <property type="match status" value="1"/>
</dbReference>
<feature type="compositionally biased region" description="Pro residues" evidence="15">
    <location>
        <begin position="385"/>
        <end position="399"/>
    </location>
</feature>
<feature type="transmembrane region" description="Helical" evidence="16">
    <location>
        <begin position="60"/>
        <end position="80"/>
    </location>
</feature>
<evidence type="ECO:0000256" key="3">
    <source>
        <dbReference type="ARBA" id="ARBA00022448"/>
    </source>
</evidence>
<name>A0ABQ8UIP5_9EUKA</name>
<keyword evidence="10 16" id="KW-0472">Membrane</keyword>
<keyword evidence="6" id="KW-0967">Endosome</keyword>
<feature type="transmembrane region" description="Helical" evidence="16">
    <location>
        <begin position="20"/>
        <end position="40"/>
    </location>
</feature>
<keyword evidence="11" id="KW-1015">Disulfide bond</keyword>
<keyword evidence="3" id="KW-0813">Transport</keyword>
<feature type="transmembrane region" description="Helical" evidence="16">
    <location>
        <begin position="264"/>
        <end position="285"/>
    </location>
</feature>
<dbReference type="EMBL" id="JAPMOS010000022">
    <property type="protein sequence ID" value="KAJ4459102.1"/>
    <property type="molecule type" value="Genomic_DNA"/>
</dbReference>
<evidence type="ECO:0000256" key="13">
    <source>
        <dbReference type="ARBA" id="ARBA00023228"/>
    </source>
</evidence>
<evidence type="ECO:0000256" key="7">
    <source>
        <dbReference type="ARBA" id="ARBA00022970"/>
    </source>
</evidence>
<keyword evidence="13" id="KW-0458">Lysosome</keyword>
<feature type="transmembrane region" description="Helical" evidence="16">
    <location>
        <begin position="145"/>
        <end position="166"/>
    </location>
</feature>
<evidence type="ECO:0000256" key="8">
    <source>
        <dbReference type="ARBA" id="ARBA00022989"/>
    </source>
</evidence>
<evidence type="ECO:0000256" key="9">
    <source>
        <dbReference type="ARBA" id="ARBA00023053"/>
    </source>
</evidence>
<feature type="transmembrane region" description="Helical" evidence="16">
    <location>
        <begin position="523"/>
        <end position="546"/>
    </location>
</feature>
<feature type="transmembrane region" description="Helical" evidence="16">
    <location>
        <begin position="416"/>
        <end position="440"/>
    </location>
</feature>
<keyword evidence="5" id="KW-0479">Metal-binding</keyword>
<keyword evidence="7" id="KW-0029">Amino-acid transport</keyword>
<organism evidence="18 19">
    <name type="scientific">Paratrimastix pyriformis</name>
    <dbReference type="NCBI Taxonomy" id="342808"/>
    <lineage>
        <taxon>Eukaryota</taxon>
        <taxon>Metamonada</taxon>
        <taxon>Preaxostyla</taxon>
        <taxon>Paratrimastigidae</taxon>
        <taxon>Paratrimastix</taxon>
    </lineage>
</organism>
<keyword evidence="19" id="KW-1185">Reference proteome</keyword>
<comment type="caution">
    <text evidence="18">The sequence shown here is derived from an EMBL/GenBank/DDBJ whole genome shotgun (WGS) entry which is preliminary data.</text>
</comment>
<gene>
    <name evidence="18" type="ORF">PAPYR_4891</name>
</gene>
<evidence type="ECO:0000256" key="15">
    <source>
        <dbReference type="SAM" id="MobiDB-lite"/>
    </source>
</evidence>
<evidence type="ECO:0000313" key="19">
    <source>
        <dbReference type="Proteomes" id="UP001141327"/>
    </source>
</evidence>
<evidence type="ECO:0000256" key="14">
    <source>
        <dbReference type="ARBA" id="ARBA00038442"/>
    </source>
</evidence>
<evidence type="ECO:0000256" key="12">
    <source>
        <dbReference type="ARBA" id="ARBA00023180"/>
    </source>
</evidence>
<feature type="domain" description="Amino acid transporter transmembrane" evidence="17">
    <location>
        <begin position="1"/>
        <end position="479"/>
    </location>
</feature>
<evidence type="ECO:0000313" key="18">
    <source>
        <dbReference type="EMBL" id="KAJ4459102.1"/>
    </source>
</evidence>
<evidence type="ECO:0000256" key="2">
    <source>
        <dbReference type="ARBA" id="ARBA00004155"/>
    </source>
</evidence>